<feature type="compositionally biased region" description="Acidic residues" evidence="2">
    <location>
        <begin position="178"/>
        <end position="201"/>
    </location>
</feature>
<evidence type="ECO:0008006" key="5">
    <source>
        <dbReference type="Google" id="ProtNLM"/>
    </source>
</evidence>
<feature type="compositionally biased region" description="Basic and acidic residues" evidence="2">
    <location>
        <begin position="202"/>
        <end position="212"/>
    </location>
</feature>
<feature type="region of interest" description="Disordered" evidence="2">
    <location>
        <begin position="111"/>
        <end position="297"/>
    </location>
</feature>
<dbReference type="AlphaFoldDB" id="A0A2R5GKK0"/>
<gene>
    <name evidence="3" type="ORF">FCC1311_076312</name>
</gene>
<protein>
    <recommendedName>
        <fullName evidence="5">PH domain-containing protein</fullName>
    </recommendedName>
</protein>
<evidence type="ECO:0000313" key="4">
    <source>
        <dbReference type="Proteomes" id="UP000241890"/>
    </source>
</evidence>
<evidence type="ECO:0000313" key="3">
    <source>
        <dbReference type="EMBL" id="GBG31407.1"/>
    </source>
</evidence>
<keyword evidence="4" id="KW-1185">Reference proteome</keyword>
<dbReference type="Proteomes" id="UP000241890">
    <property type="component" value="Unassembled WGS sequence"/>
</dbReference>
<reference evidence="3 4" key="1">
    <citation type="submission" date="2017-12" db="EMBL/GenBank/DDBJ databases">
        <title>Sequencing, de novo assembly and annotation of complete genome of a new Thraustochytrid species, strain FCC1311.</title>
        <authorList>
            <person name="Sedici K."/>
            <person name="Godart F."/>
            <person name="Aiese Cigliano R."/>
            <person name="Sanseverino W."/>
            <person name="Barakat M."/>
            <person name="Ortet P."/>
            <person name="Marechal E."/>
            <person name="Cagnac O."/>
            <person name="Amato A."/>
        </authorList>
    </citation>
    <scope>NUCLEOTIDE SEQUENCE [LARGE SCALE GENOMIC DNA]</scope>
</reference>
<sequence length="536" mass="57391">MEAVAWHLAGDEKWTSVYLVCGDGVLSAFEEESGEPSIPLKLAGLSSNELELGGTGEEGSCASASLGPNDSGAPTNFGFSVTKGDDVRLRFCAATKQDLIKWRKSINAEAASANTEESAPAQASASETSAAAPAPAPLPMPAPAPSAESLQAEAGGVDAKPGLHQSDDEADSHRSAQDEDSQGIEGDRSEDDEKEEESENADEQRPSGKDLDPFYNANAAGDKTETKHGIEDEAIRAAPGEVPMSEKGVQGSGERPQLEADDEGIDSRTNSVKLAKDDKGSHSASIPPYVEPVSIGSQDPNGIQTIVIHFEDTEVHISFRNQRDVDRVTVTELKGSLCMKLNAEPDCEQFLRPSELDLLLGAAVLREYWSGRDFGLRGGLHLDAKERSKIGMGAVPGPMSNARLVAQLKIGARVVPVHLRDGEKPEDVAEGLAERLGLDASRQSSLLLEIYRQMSERVSSENASLRNQVGELLHRAKARRAGGLSGQVSQSSQESYEALLDRAAQRIEALEKDKKQLSDQVFELRLVNAERLASLH</sequence>
<keyword evidence="1" id="KW-0175">Coiled coil</keyword>
<name>A0A2R5GKK0_9STRA</name>
<dbReference type="InParanoid" id="A0A2R5GKK0"/>
<accession>A0A2R5GKK0</accession>
<evidence type="ECO:0000256" key="1">
    <source>
        <dbReference type="SAM" id="Coils"/>
    </source>
</evidence>
<evidence type="ECO:0000256" key="2">
    <source>
        <dbReference type="SAM" id="MobiDB-lite"/>
    </source>
</evidence>
<feature type="compositionally biased region" description="Basic and acidic residues" evidence="2">
    <location>
        <begin position="222"/>
        <end position="235"/>
    </location>
</feature>
<dbReference type="EMBL" id="BEYU01000097">
    <property type="protein sequence ID" value="GBG31407.1"/>
    <property type="molecule type" value="Genomic_DNA"/>
</dbReference>
<proteinExistence type="predicted"/>
<feature type="compositionally biased region" description="Basic and acidic residues" evidence="2">
    <location>
        <begin position="165"/>
        <end position="177"/>
    </location>
</feature>
<dbReference type="SUPFAM" id="SSF50729">
    <property type="entry name" value="PH domain-like"/>
    <property type="match status" value="1"/>
</dbReference>
<comment type="caution">
    <text evidence="3">The sequence shown here is derived from an EMBL/GenBank/DDBJ whole genome shotgun (WGS) entry which is preliminary data.</text>
</comment>
<organism evidence="3 4">
    <name type="scientific">Hondaea fermentalgiana</name>
    <dbReference type="NCBI Taxonomy" id="2315210"/>
    <lineage>
        <taxon>Eukaryota</taxon>
        <taxon>Sar</taxon>
        <taxon>Stramenopiles</taxon>
        <taxon>Bigyra</taxon>
        <taxon>Labyrinthulomycetes</taxon>
        <taxon>Thraustochytrida</taxon>
        <taxon>Thraustochytriidae</taxon>
        <taxon>Hondaea</taxon>
    </lineage>
</organism>
<feature type="compositionally biased region" description="Low complexity" evidence="2">
    <location>
        <begin position="111"/>
        <end position="133"/>
    </location>
</feature>
<feature type="compositionally biased region" description="Pro residues" evidence="2">
    <location>
        <begin position="134"/>
        <end position="144"/>
    </location>
</feature>
<feature type="coiled-coil region" evidence="1">
    <location>
        <begin position="493"/>
        <end position="527"/>
    </location>
</feature>